<organism evidence="2 3">
    <name type="scientific">Pseudoxanthomonas indica</name>
    <dbReference type="NCBI Taxonomy" id="428993"/>
    <lineage>
        <taxon>Bacteria</taxon>
        <taxon>Pseudomonadati</taxon>
        <taxon>Pseudomonadota</taxon>
        <taxon>Gammaproteobacteria</taxon>
        <taxon>Lysobacterales</taxon>
        <taxon>Lysobacteraceae</taxon>
        <taxon>Pseudoxanthomonas</taxon>
    </lineage>
</organism>
<dbReference type="STRING" id="428993.SAMN06296058_2003"/>
<dbReference type="InterPro" id="IPR002931">
    <property type="entry name" value="Transglutaminase-like"/>
</dbReference>
<feature type="domain" description="Transglutaminase-like" evidence="1">
    <location>
        <begin position="336"/>
        <end position="400"/>
    </location>
</feature>
<dbReference type="AlphaFoldDB" id="A0A1T5KT48"/>
<gene>
    <name evidence="2" type="ORF">SAMN06296058_2003</name>
</gene>
<dbReference type="Gene3D" id="3.10.620.30">
    <property type="match status" value="1"/>
</dbReference>
<dbReference type="Proteomes" id="UP000190341">
    <property type="component" value="Unassembled WGS sequence"/>
</dbReference>
<protein>
    <submittedName>
        <fullName evidence="2">Transglutaminase-like superfamily protein</fullName>
    </submittedName>
</protein>
<reference evidence="2 3" key="1">
    <citation type="submission" date="2017-02" db="EMBL/GenBank/DDBJ databases">
        <authorList>
            <person name="Peterson S.W."/>
        </authorList>
    </citation>
    <scope>NUCLEOTIDE SEQUENCE [LARGE SCALE GENOMIC DNA]</scope>
    <source>
        <strain evidence="2 3">P15</strain>
    </source>
</reference>
<dbReference type="PANTHER" id="PTHR38339:SF1">
    <property type="entry name" value="TRANSGLUTAMINASE-LIKE DOMAIN-CONTAINING PROTEIN"/>
    <property type="match status" value="1"/>
</dbReference>
<accession>A0A1T5KT48</accession>
<evidence type="ECO:0000313" key="2">
    <source>
        <dbReference type="EMBL" id="SKC66956.1"/>
    </source>
</evidence>
<dbReference type="RefSeq" id="WP_425478704.1">
    <property type="nucleotide sequence ID" value="NZ_BMCL01000002.1"/>
</dbReference>
<proteinExistence type="predicted"/>
<evidence type="ECO:0000259" key="1">
    <source>
        <dbReference type="SMART" id="SM00460"/>
    </source>
</evidence>
<dbReference type="SUPFAM" id="SSF54001">
    <property type="entry name" value="Cysteine proteinases"/>
    <property type="match status" value="1"/>
</dbReference>
<evidence type="ECO:0000313" key="3">
    <source>
        <dbReference type="Proteomes" id="UP000190341"/>
    </source>
</evidence>
<name>A0A1T5KT48_9GAMM</name>
<dbReference type="EMBL" id="FUZV01000001">
    <property type="protein sequence ID" value="SKC66956.1"/>
    <property type="molecule type" value="Genomic_DNA"/>
</dbReference>
<sequence>MAVAASSASLAMASELPPPGPPAIVGQIDAGQFAEAEQAIAAGLAQPGIDARQRQALEFQRERMRRIRLDFKLDETAVLAQLRKQIPDLKPEEFAAWDGAGEIERMTIDGKKLYFNRSVSNFFRTNAQAAARRAPPVKPNSEGPYESLNPYHAEALKQARDTGATSVAPRRLQVTQSVIVDADAVPAGETVRAWIPYPQAIAGQQENIRFIGSTTKAPTIAPESAPQRTVYQEQKAVAGQPTKFSITYEVTIYGRKFLLDEDKVVPSKSTPELAPYLGERGQHIVFTDDIKRFSATVVGDEKNPYRIAQKLFDAVDRIPWGGAREYSTITNISDYALHAGHADCGQQTLLLMTLLRYNGIPARWQSGWTYSDESVGYDNMHDWGWMYLAPYGWVPMDVTTGRLKSDDPGLRDYYFGGLDAYRISFNNDFSQPLVPAKQHARSETVDSQRGEAEWPGGNLYFDQWDYRFEWKMLPLAQDAG</sequence>
<dbReference type="InterPro" id="IPR038765">
    <property type="entry name" value="Papain-like_cys_pep_sf"/>
</dbReference>
<dbReference type="PANTHER" id="PTHR38339">
    <property type="entry name" value="TRANSGLUTAMINASE DOMAIN PROTEIN"/>
    <property type="match status" value="1"/>
</dbReference>
<keyword evidence="3" id="KW-1185">Reference proteome</keyword>
<dbReference type="SMART" id="SM00460">
    <property type="entry name" value="TGc"/>
    <property type="match status" value="1"/>
</dbReference>
<dbReference type="Pfam" id="PF01841">
    <property type="entry name" value="Transglut_core"/>
    <property type="match status" value="1"/>
</dbReference>